<sequence>MMLGVCWRTIILLSYVPSQVLLQQSTKGCDEPRVEVLVLSARSHPPVFVPCPALPANAQEVIMELFKDQESIWKCKTDISSKQQCNQTQLNIQPHKNEFNQTDGLKIMALPRTSQAIYRCQVGIEYPPPYKLMNSAERVLVLEKDKVQEDHCSSAKQSTEDGHRLPWVWITVVSLLCTYSIAVTIFALVIWFKLSGAEYQNDYMNTRATRNIRKKKGVQTPIPRYV</sequence>
<dbReference type="GO" id="GO:0009897">
    <property type="term" value="C:external side of plasma membrane"/>
    <property type="evidence" value="ECO:0007669"/>
    <property type="project" value="TreeGrafter"/>
</dbReference>
<evidence type="ECO:0000313" key="12">
    <source>
        <dbReference type="Proteomes" id="UP000822369"/>
    </source>
</evidence>
<accession>A0A9D2Y902</accession>
<dbReference type="PANTHER" id="PTHR11494">
    <property type="entry name" value="CYTOTOXIC T-LYMPHOCYTE PROTEIN"/>
    <property type="match status" value="1"/>
</dbReference>
<dbReference type="OMA" id="QQWDVQC"/>
<dbReference type="InterPro" id="IPR040216">
    <property type="entry name" value="CTLA4/CD28"/>
</dbReference>
<dbReference type="InterPro" id="IPR013783">
    <property type="entry name" value="Ig-like_fold"/>
</dbReference>
<feature type="signal peptide" evidence="10">
    <location>
        <begin position="1"/>
        <end position="22"/>
    </location>
</feature>
<feature type="transmembrane region" description="Helical" evidence="9">
    <location>
        <begin position="167"/>
        <end position="192"/>
    </location>
</feature>
<gene>
    <name evidence="11" type="ORF">G4P62_006917</name>
</gene>
<dbReference type="GO" id="GO:0042129">
    <property type="term" value="P:regulation of T cell proliferation"/>
    <property type="evidence" value="ECO:0007669"/>
    <property type="project" value="InterPro"/>
</dbReference>
<dbReference type="EMBL" id="JAAVVJ010000009">
    <property type="protein sequence ID" value="KAF7214984.1"/>
    <property type="molecule type" value="Genomic_DNA"/>
</dbReference>
<evidence type="ECO:0000256" key="3">
    <source>
        <dbReference type="ARBA" id="ARBA00022729"/>
    </source>
</evidence>
<reference evidence="11" key="1">
    <citation type="submission" date="2020-03" db="EMBL/GenBank/DDBJ databases">
        <title>Intra-Species Differences in Population Size shape Life History and Genome Evolution.</title>
        <authorList>
            <person name="Willemsen D."/>
            <person name="Cui R."/>
            <person name="Valenzano D.R."/>
        </authorList>
    </citation>
    <scope>NUCLEOTIDE SEQUENCE</scope>
    <source>
        <strain evidence="11">GRZ</strain>
        <tissue evidence="11">Whole</tissue>
    </source>
</reference>
<name>A0A9D2Y902_NOTFU</name>
<evidence type="ECO:0000256" key="5">
    <source>
        <dbReference type="ARBA" id="ARBA00023136"/>
    </source>
</evidence>
<dbReference type="Gene3D" id="2.60.40.10">
    <property type="entry name" value="Immunoglobulins"/>
    <property type="match status" value="1"/>
</dbReference>
<protein>
    <submittedName>
        <fullName evidence="11">T-cell-specific surface glycoprotein CD28-like</fullName>
    </submittedName>
</protein>
<evidence type="ECO:0000256" key="1">
    <source>
        <dbReference type="ARBA" id="ARBA00004479"/>
    </source>
</evidence>
<evidence type="ECO:0000256" key="4">
    <source>
        <dbReference type="ARBA" id="ARBA00022989"/>
    </source>
</evidence>
<evidence type="ECO:0000256" key="9">
    <source>
        <dbReference type="SAM" id="Phobius"/>
    </source>
</evidence>
<evidence type="ECO:0000256" key="7">
    <source>
        <dbReference type="ARBA" id="ARBA00023180"/>
    </source>
</evidence>
<dbReference type="OrthoDB" id="8654606at2759"/>
<comment type="subcellular location">
    <subcellularLocation>
        <location evidence="1">Membrane</location>
        <topology evidence="1">Single-pass type I membrane protein</topology>
    </subcellularLocation>
</comment>
<keyword evidence="2 9" id="KW-0812">Transmembrane</keyword>
<comment type="caution">
    <text evidence="11">The sequence shown here is derived from an EMBL/GenBank/DDBJ whole genome shotgun (WGS) entry which is preliminary data.</text>
</comment>
<keyword evidence="5 9" id="KW-0472">Membrane</keyword>
<dbReference type="GO" id="GO:0050852">
    <property type="term" value="P:T cell receptor signaling pathway"/>
    <property type="evidence" value="ECO:0007669"/>
    <property type="project" value="TreeGrafter"/>
</dbReference>
<keyword evidence="3 10" id="KW-0732">Signal</keyword>
<evidence type="ECO:0000256" key="2">
    <source>
        <dbReference type="ARBA" id="ARBA00022692"/>
    </source>
</evidence>
<evidence type="ECO:0000313" key="11">
    <source>
        <dbReference type="EMBL" id="KAF7214984.1"/>
    </source>
</evidence>
<dbReference type="AlphaFoldDB" id="A0A9D2Y902"/>
<dbReference type="Proteomes" id="UP000822369">
    <property type="component" value="Chromosome 9"/>
</dbReference>
<feature type="chain" id="PRO_5038715151" evidence="10">
    <location>
        <begin position="23"/>
        <end position="226"/>
    </location>
</feature>
<evidence type="ECO:0000256" key="8">
    <source>
        <dbReference type="ARBA" id="ARBA00023319"/>
    </source>
</evidence>
<keyword evidence="4 9" id="KW-1133">Transmembrane helix</keyword>
<organism evidence="11 12">
    <name type="scientific">Nothobranchius furzeri</name>
    <name type="common">Turquoise killifish</name>
    <dbReference type="NCBI Taxonomy" id="105023"/>
    <lineage>
        <taxon>Eukaryota</taxon>
        <taxon>Metazoa</taxon>
        <taxon>Chordata</taxon>
        <taxon>Craniata</taxon>
        <taxon>Vertebrata</taxon>
        <taxon>Euteleostomi</taxon>
        <taxon>Actinopterygii</taxon>
        <taxon>Neopterygii</taxon>
        <taxon>Teleostei</taxon>
        <taxon>Neoteleostei</taxon>
        <taxon>Acanthomorphata</taxon>
        <taxon>Ovalentaria</taxon>
        <taxon>Atherinomorphae</taxon>
        <taxon>Cyprinodontiformes</taxon>
        <taxon>Nothobranchiidae</taxon>
        <taxon>Nothobranchius</taxon>
    </lineage>
</organism>
<keyword evidence="8" id="KW-0393">Immunoglobulin domain</keyword>
<proteinExistence type="predicted"/>
<keyword evidence="7" id="KW-0325">Glycoprotein</keyword>
<keyword evidence="6" id="KW-1015">Disulfide bond</keyword>
<evidence type="ECO:0000256" key="10">
    <source>
        <dbReference type="SAM" id="SignalP"/>
    </source>
</evidence>
<dbReference type="PANTHER" id="PTHR11494:SF9">
    <property type="entry name" value="SI:DKEY-1H24.6"/>
    <property type="match status" value="1"/>
</dbReference>
<dbReference type="KEGG" id="nfu:107381103"/>
<evidence type="ECO:0000256" key="6">
    <source>
        <dbReference type="ARBA" id="ARBA00023157"/>
    </source>
</evidence>